<organism evidence="1 2">
    <name type="scientific">Synaphobranchus kaupii</name>
    <name type="common">Kaup's arrowtooth eel</name>
    <dbReference type="NCBI Taxonomy" id="118154"/>
    <lineage>
        <taxon>Eukaryota</taxon>
        <taxon>Metazoa</taxon>
        <taxon>Chordata</taxon>
        <taxon>Craniata</taxon>
        <taxon>Vertebrata</taxon>
        <taxon>Euteleostomi</taxon>
        <taxon>Actinopterygii</taxon>
        <taxon>Neopterygii</taxon>
        <taxon>Teleostei</taxon>
        <taxon>Anguilliformes</taxon>
        <taxon>Synaphobranchidae</taxon>
        <taxon>Synaphobranchus</taxon>
    </lineage>
</organism>
<sequence length="79" mass="8494">MGNVGFTSAWHWVLSQGGNSGRISSHKHLAVVANLGPDLSVTCEEAEASQAPPEPVYHKVNSIAIPTVARRPRDLPEHN</sequence>
<evidence type="ECO:0000313" key="2">
    <source>
        <dbReference type="Proteomes" id="UP001152622"/>
    </source>
</evidence>
<reference evidence="1" key="1">
    <citation type="journal article" date="2023" name="Science">
        <title>Genome structures resolve the early diversification of teleost fishes.</title>
        <authorList>
            <person name="Parey E."/>
            <person name="Louis A."/>
            <person name="Montfort J."/>
            <person name="Bouchez O."/>
            <person name="Roques C."/>
            <person name="Iampietro C."/>
            <person name="Lluch J."/>
            <person name="Castinel A."/>
            <person name="Donnadieu C."/>
            <person name="Desvignes T."/>
            <person name="Floi Bucao C."/>
            <person name="Jouanno E."/>
            <person name="Wen M."/>
            <person name="Mejri S."/>
            <person name="Dirks R."/>
            <person name="Jansen H."/>
            <person name="Henkel C."/>
            <person name="Chen W.J."/>
            <person name="Zahm M."/>
            <person name="Cabau C."/>
            <person name="Klopp C."/>
            <person name="Thompson A.W."/>
            <person name="Robinson-Rechavi M."/>
            <person name="Braasch I."/>
            <person name="Lecointre G."/>
            <person name="Bobe J."/>
            <person name="Postlethwait J.H."/>
            <person name="Berthelot C."/>
            <person name="Roest Crollius H."/>
            <person name="Guiguen Y."/>
        </authorList>
    </citation>
    <scope>NUCLEOTIDE SEQUENCE</scope>
    <source>
        <strain evidence="1">WJC10195</strain>
    </source>
</reference>
<keyword evidence="2" id="KW-1185">Reference proteome</keyword>
<dbReference type="AlphaFoldDB" id="A0A9Q1IFU1"/>
<proteinExistence type="predicted"/>
<dbReference type="EMBL" id="JAINUF010000018">
    <property type="protein sequence ID" value="KAJ8338054.1"/>
    <property type="molecule type" value="Genomic_DNA"/>
</dbReference>
<protein>
    <submittedName>
        <fullName evidence="1">Uncharacterized protein</fullName>
    </submittedName>
</protein>
<comment type="caution">
    <text evidence="1">The sequence shown here is derived from an EMBL/GenBank/DDBJ whole genome shotgun (WGS) entry which is preliminary data.</text>
</comment>
<evidence type="ECO:0000313" key="1">
    <source>
        <dbReference type="EMBL" id="KAJ8338054.1"/>
    </source>
</evidence>
<gene>
    <name evidence="1" type="ORF">SKAU_G00370200</name>
</gene>
<name>A0A9Q1IFU1_SYNKA</name>
<dbReference type="Proteomes" id="UP001152622">
    <property type="component" value="Chromosome 18"/>
</dbReference>
<accession>A0A9Q1IFU1</accession>